<dbReference type="InterPro" id="IPR003441">
    <property type="entry name" value="NAC-dom"/>
</dbReference>
<name>A0A835KNM1_9POAL</name>
<keyword evidence="8" id="KW-1185">Reference proteome</keyword>
<feature type="domain" description="NAC" evidence="6">
    <location>
        <begin position="48"/>
        <end position="231"/>
    </location>
</feature>
<feature type="compositionally biased region" description="Polar residues" evidence="5">
    <location>
        <begin position="461"/>
        <end position="473"/>
    </location>
</feature>
<sequence length="756" mass="83098">MPEDAMVNQTATWWAILIDWCAADDLKCFAGMAGEERPSGEGDDKKRYPVGFRFTPTLRELVEFYLLPRLLDQPTVPNNAIIEADAYECDPEMLTIPSAAALKYEPQKYEERGVDDNWFFLSPRSRRYPGGDRPTRRTADNRGRWKPSTGQSKPGKNAAAGHSKGRKGLGKNLSVGAVDFTENTLAYYLGEPKDETKTKWLTQEITVPEPEKEKDPDEKPRDHMLREAADKAGCSTSSTPALDKDVPSSSHAGEASVTPTSSSKREGKRPALEQPSEHSSAPNKRAGSKQMTMPPGQPVPTQTNGGGMRAPPPVGVVGAAGGHYHGVPGLPSVMQWPPAMYNSMQGPVQLQRPPQMYMHNRMAPVQGPPVLQLHPPHRAAATASRGPRGSTMVMHPPNQVLAGQPVRSPSFPQPPQEQQLVPIRTPEEKRQQQNTQPAWFDDEGANHPASAATRRRRWRLTSDNAPNTNQQGPKVTGLARDAPPALRWASPSCFRREKTLAEERPRVQGGNGDAGHRLSQTATPHGGGSRARLAGGKAPRPAQTLNDGAPAAAGRRIARGCLDVPREHLRRPRRGTRKERFGFLSLSRDTGAFFAWPVESPDAMGRIKARAMRTRGESAMPDGDISPRRLYVGPNVKRGLVFLPRLRLHLSRRMEHCTSLLTGSPGRLSFVIDDEPAGHRTPGRCAVAAELRAFQEKKTPPCQPANQQALCRHALVCLCLSKLIAMCWSPHFAHNADCRDRPFLESYPLRSSATFR</sequence>
<feature type="region of interest" description="Disordered" evidence="5">
    <location>
        <begin position="405"/>
        <end position="479"/>
    </location>
</feature>
<dbReference type="GO" id="GO:0006355">
    <property type="term" value="P:regulation of DNA-templated transcription"/>
    <property type="evidence" value="ECO:0007669"/>
    <property type="project" value="InterPro"/>
</dbReference>
<keyword evidence="2" id="KW-0238">DNA-binding</keyword>
<organism evidence="7 8">
    <name type="scientific">Digitaria exilis</name>
    <dbReference type="NCBI Taxonomy" id="1010633"/>
    <lineage>
        <taxon>Eukaryota</taxon>
        <taxon>Viridiplantae</taxon>
        <taxon>Streptophyta</taxon>
        <taxon>Embryophyta</taxon>
        <taxon>Tracheophyta</taxon>
        <taxon>Spermatophyta</taxon>
        <taxon>Magnoliopsida</taxon>
        <taxon>Liliopsida</taxon>
        <taxon>Poales</taxon>
        <taxon>Poaceae</taxon>
        <taxon>PACMAD clade</taxon>
        <taxon>Panicoideae</taxon>
        <taxon>Panicodae</taxon>
        <taxon>Paniceae</taxon>
        <taxon>Anthephorinae</taxon>
        <taxon>Digitaria</taxon>
    </lineage>
</organism>
<evidence type="ECO:0000256" key="5">
    <source>
        <dbReference type="SAM" id="MobiDB-lite"/>
    </source>
</evidence>
<accession>A0A835KNM1</accession>
<protein>
    <recommendedName>
        <fullName evidence="6">NAC domain-containing protein</fullName>
    </recommendedName>
</protein>
<dbReference type="PROSITE" id="PS51005">
    <property type="entry name" value="NAC"/>
    <property type="match status" value="1"/>
</dbReference>
<dbReference type="AlphaFoldDB" id="A0A835KNM1"/>
<reference evidence="7" key="1">
    <citation type="submission" date="2020-07" db="EMBL/GenBank/DDBJ databases">
        <title>Genome sequence and genetic diversity analysis of an under-domesticated orphan crop, white fonio (Digitaria exilis).</title>
        <authorList>
            <person name="Bennetzen J.L."/>
            <person name="Chen S."/>
            <person name="Ma X."/>
            <person name="Wang X."/>
            <person name="Yssel A.E.J."/>
            <person name="Chaluvadi S.R."/>
            <person name="Johnson M."/>
            <person name="Gangashetty P."/>
            <person name="Hamidou F."/>
            <person name="Sanogo M.D."/>
            <person name="Zwaenepoel A."/>
            <person name="Wallace J."/>
            <person name="Van De Peer Y."/>
            <person name="Van Deynze A."/>
        </authorList>
    </citation>
    <scope>NUCLEOTIDE SEQUENCE</scope>
    <source>
        <tissue evidence="7">Leaves</tissue>
    </source>
</reference>
<evidence type="ECO:0000256" key="2">
    <source>
        <dbReference type="ARBA" id="ARBA00023125"/>
    </source>
</evidence>
<dbReference type="Proteomes" id="UP000636709">
    <property type="component" value="Unassembled WGS sequence"/>
</dbReference>
<evidence type="ECO:0000259" key="6">
    <source>
        <dbReference type="PROSITE" id="PS51005"/>
    </source>
</evidence>
<dbReference type="OrthoDB" id="682155at2759"/>
<dbReference type="PANTHER" id="PTHR31719:SF243">
    <property type="entry name" value="NAC DOMAIN-CONTAINING PROTEIN"/>
    <property type="match status" value="1"/>
</dbReference>
<dbReference type="GO" id="GO:0003677">
    <property type="term" value="F:DNA binding"/>
    <property type="evidence" value="ECO:0007669"/>
    <property type="project" value="UniProtKB-KW"/>
</dbReference>
<keyword evidence="3" id="KW-0804">Transcription</keyword>
<dbReference type="Pfam" id="PF02365">
    <property type="entry name" value="NAM"/>
    <property type="match status" value="1"/>
</dbReference>
<feature type="region of interest" description="Disordered" evidence="5">
    <location>
        <begin position="501"/>
        <end position="552"/>
    </location>
</feature>
<evidence type="ECO:0000313" key="7">
    <source>
        <dbReference type="EMBL" id="KAF8751992.1"/>
    </source>
</evidence>
<keyword evidence="4" id="KW-0539">Nucleus</keyword>
<evidence type="ECO:0000256" key="3">
    <source>
        <dbReference type="ARBA" id="ARBA00023163"/>
    </source>
</evidence>
<dbReference type="PANTHER" id="PTHR31719">
    <property type="entry name" value="NAC TRANSCRIPTION FACTOR 56"/>
    <property type="match status" value="1"/>
</dbReference>
<dbReference type="Gene3D" id="2.170.150.80">
    <property type="entry name" value="NAC domain"/>
    <property type="match status" value="1"/>
</dbReference>
<dbReference type="SUPFAM" id="SSF101941">
    <property type="entry name" value="NAC domain"/>
    <property type="match status" value="1"/>
</dbReference>
<dbReference type="InterPro" id="IPR036093">
    <property type="entry name" value="NAC_dom_sf"/>
</dbReference>
<evidence type="ECO:0000256" key="1">
    <source>
        <dbReference type="ARBA" id="ARBA00023015"/>
    </source>
</evidence>
<dbReference type="EMBL" id="JACEFO010000944">
    <property type="protein sequence ID" value="KAF8751992.1"/>
    <property type="molecule type" value="Genomic_DNA"/>
</dbReference>
<feature type="region of interest" description="Disordered" evidence="5">
    <location>
        <begin position="199"/>
        <end position="314"/>
    </location>
</feature>
<evidence type="ECO:0000256" key="4">
    <source>
        <dbReference type="ARBA" id="ARBA00023242"/>
    </source>
</evidence>
<comment type="caution">
    <text evidence="7">The sequence shown here is derived from an EMBL/GenBank/DDBJ whole genome shotgun (WGS) entry which is preliminary data.</text>
</comment>
<evidence type="ECO:0000313" key="8">
    <source>
        <dbReference type="Proteomes" id="UP000636709"/>
    </source>
</evidence>
<keyword evidence="1" id="KW-0805">Transcription regulation</keyword>
<feature type="region of interest" description="Disordered" evidence="5">
    <location>
        <begin position="123"/>
        <end position="171"/>
    </location>
</feature>
<gene>
    <name evidence="7" type="ORF">HU200_011978</name>
</gene>
<feature type="compositionally biased region" description="Polar residues" evidence="5">
    <location>
        <begin position="247"/>
        <end position="262"/>
    </location>
</feature>
<feature type="compositionally biased region" description="Basic and acidic residues" evidence="5">
    <location>
        <begin position="209"/>
        <end position="230"/>
    </location>
</feature>
<proteinExistence type="predicted"/>
<feature type="compositionally biased region" description="Basic and acidic residues" evidence="5">
    <location>
        <begin position="129"/>
        <end position="143"/>
    </location>
</feature>